<gene>
    <name evidence="2" type="ORF">HRQ87_10390</name>
</gene>
<sequence length="96" mass="10459">MTALWIAHVTVSDDDAYGKYAAIATEAIAEHGGVFLARGGRYVSLEGKDRPRNVVARFSSLEAAEACYRSAKYQEALSFAKGASERDLMIVEEVKT</sequence>
<proteinExistence type="predicted"/>
<evidence type="ECO:0000313" key="2">
    <source>
        <dbReference type="EMBL" id="NSX55211.1"/>
    </source>
</evidence>
<dbReference type="InterPro" id="IPR011008">
    <property type="entry name" value="Dimeric_a/b-barrel"/>
</dbReference>
<dbReference type="RefSeq" id="WP_174138044.1">
    <property type="nucleotide sequence ID" value="NZ_JABUFE010000005.1"/>
</dbReference>
<organism evidence="2 3">
    <name type="scientific">Parasulfitobacter algicola</name>
    <dbReference type="NCBI Taxonomy" id="2614809"/>
    <lineage>
        <taxon>Bacteria</taxon>
        <taxon>Pseudomonadati</taxon>
        <taxon>Pseudomonadota</taxon>
        <taxon>Alphaproteobacteria</taxon>
        <taxon>Rhodobacterales</taxon>
        <taxon>Roseobacteraceae</taxon>
        <taxon>Parasulfitobacter</taxon>
    </lineage>
</organism>
<dbReference type="PANTHER" id="PTHR41521">
    <property type="match status" value="1"/>
</dbReference>
<dbReference type="PANTHER" id="PTHR41521:SF4">
    <property type="entry name" value="BLR0684 PROTEIN"/>
    <property type="match status" value="1"/>
</dbReference>
<dbReference type="EMBL" id="JABUFE010000005">
    <property type="protein sequence ID" value="NSX55211.1"/>
    <property type="molecule type" value="Genomic_DNA"/>
</dbReference>
<comment type="caution">
    <text evidence="2">The sequence shown here is derived from an EMBL/GenBank/DDBJ whole genome shotgun (WGS) entry which is preliminary data.</text>
</comment>
<dbReference type="Gene3D" id="3.30.70.100">
    <property type="match status" value="1"/>
</dbReference>
<dbReference type="Proteomes" id="UP000777935">
    <property type="component" value="Unassembled WGS sequence"/>
</dbReference>
<keyword evidence="3" id="KW-1185">Reference proteome</keyword>
<evidence type="ECO:0000259" key="1">
    <source>
        <dbReference type="Pfam" id="PF07045"/>
    </source>
</evidence>
<feature type="domain" description="DUF1330" evidence="1">
    <location>
        <begin position="2"/>
        <end position="94"/>
    </location>
</feature>
<evidence type="ECO:0000313" key="3">
    <source>
        <dbReference type="Proteomes" id="UP000777935"/>
    </source>
</evidence>
<protein>
    <submittedName>
        <fullName evidence="2">DUF1330 domain-containing protein</fullName>
    </submittedName>
</protein>
<name>A0ABX2IT75_9RHOB</name>
<dbReference type="InterPro" id="IPR010753">
    <property type="entry name" value="DUF1330"/>
</dbReference>
<dbReference type="Pfam" id="PF07045">
    <property type="entry name" value="DUF1330"/>
    <property type="match status" value="1"/>
</dbReference>
<accession>A0ABX2IT75</accession>
<reference evidence="2 3" key="1">
    <citation type="submission" date="2020-06" db="EMBL/GenBank/DDBJ databases">
        <title>Sulfitobacter algicola sp. nov., isolated from green algae.</title>
        <authorList>
            <person name="Wang C."/>
        </authorList>
    </citation>
    <scope>NUCLEOTIDE SEQUENCE [LARGE SCALE GENOMIC DNA]</scope>
    <source>
        <strain evidence="2 3">1151</strain>
    </source>
</reference>
<dbReference type="SUPFAM" id="SSF54909">
    <property type="entry name" value="Dimeric alpha+beta barrel"/>
    <property type="match status" value="1"/>
</dbReference>